<evidence type="ECO:0000256" key="1">
    <source>
        <dbReference type="ARBA" id="ARBA00022723"/>
    </source>
</evidence>
<proteinExistence type="predicted"/>
<dbReference type="InterPro" id="IPR017900">
    <property type="entry name" value="4Fe4S_Fe_S_CS"/>
</dbReference>
<accession>I8W0W0</accession>
<dbReference type="EMBL" id="AGXJ01000051">
    <property type="protein sequence ID" value="EIY32280.1"/>
    <property type="molecule type" value="Genomic_DNA"/>
</dbReference>
<evidence type="ECO:0000259" key="4">
    <source>
        <dbReference type="PROSITE" id="PS51379"/>
    </source>
</evidence>
<feature type="domain" description="4Fe-4S ferredoxin-type" evidence="4">
    <location>
        <begin position="36"/>
        <end position="66"/>
    </location>
</feature>
<dbReference type="HOGENOM" id="CLU_037958_1_0_10"/>
<dbReference type="InterPro" id="IPR017896">
    <property type="entry name" value="4Fe4S_Fe-S-bd"/>
</dbReference>
<comment type="caution">
    <text evidence="5">The sequence shown here is derived from an EMBL/GenBank/DDBJ whole genome shotgun (WGS) entry which is preliminary data.</text>
</comment>
<dbReference type="SUPFAM" id="SSF54862">
    <property type="entry name" value="4Fe-4S ferredoxins"/>
    <property type="match status" value="1"/>
</dbReference>
<dbReference type="InterPro" id="IPR007525">
    <property type="entry name" value="FrhB_FdhB_C"/>
</dbReference>
<dbReference type="InterPro" id="IPR052977">
    <property type="entry name" value="Polyferredoxin-like_ET"/>
</dbReference>
<keyword evidence="2" id="KW-0408">Iron</keyword>
<dbReference type="PROSITE" id="PS00198">
    <property type="entry name" value="4FE4S_FER_1"/>
    <property type="match status" value="1"/>
</dbReference>
<keyword evidence="6" id="KW-1185">Reference proteome</keyword>
<sequence>MTVANKKKKDCCGCNACAEICPKHCIEMVADNKGFLYPKIDPIACTDCRACERVCPIDRKIRLDVPLTAFAAWSKDSRQHLASSSGGVAHVLSATIIKAGGVVYGCTSKGMHIRHIRVENLAELTKLQGSKYVQSDVCGLYKQVKADLKKDRPVLFIGTSCQVAGLKKYIKDVPDNLYLVDLICHGVPSQQMLHEHIAYVTSKQKIRQISFRKGNDDVISLAGNNFSYEANVWEDPYKDLYIKGFVDCLIYRPSCYQCHFAQPNRVSDITIGDFWGLRNAEKLPSESKNGISVLLPVSNKGMELLSATKPSLYIVERSVDEAVRGNTQLRHPSIQGRRSRLFGLLYPTFPFDIAMNLAVADHKATRKIKDFIHSLRHVC</sequence>
<dbReference type="Gene3D" id="3.30.70.20">
    <property type="match status" value="1"/>
</dbReference>
<dbReference type="PANTHER" id="PTHR43193:SF2">
    <property type="entry name" value="POLYFERREDOXIN PROTEIN FWDF"/>
    <property type="match status" value="1"/>
</dbReference>
<reference evidence="5 6" key="1">
    <citation type="submission" date="2012-02" db="EMBL/GenBank/DDBJ databases">
        <title>The Genome Sequence of Bacteroides dorei CL02T12C06.</title>
        <authorList>
            <consortium name="The Broad Institute Genome Sequencing Platform"/>
            <person name="Earl A."/>
            <person name="Ward D."/>
            <person name="Feldgarden M."/>
            <person name="Gevers D."/>
            <person name="Zitomersky N.L."/>
            <person name="Coyne M.J."/>
            <person name="Comstock L.E."/>
            <person name="Young S.K."/>
            <person name="Zeng Q."/>
            <person name="Gargeya S."/>
            <person name="Fitzgerald M."/>
            <person name="Haas B."/>
            <person name="Abouelleil A."/>
            <person name="Alvarado L."/>
            <person name="Arachchi H.M."/>
            <person name="Berlin A."/>
            <person name="Chapman S.B."/>
            <person name="Gearin G."/>
            <person name="Goldberg J."/>
            <person name="Griggs A."/>
            <person name="Gujja S."/>
            <person name="Hansen M."/>
            <person name="Heiman D."/>
            <person name="Howarth C."/>
            <person name="Larimer J."/>
            <person name="Lui A."/>
            <person name="MacDonald P.J.P."/>
            <person name="McCowen C."/>
            <person name="Montmayeur A."/>
            <person name="Murphy C."/>
            <person name="Neiman D."/>
            <person name="Pearson M."/>
            <person name="Priest M."/>
            <person name="Roberts A."/>
            <person name="Saif S."/>
            <person name="Shea T."/>
            <person name="Sisk P."/>
            <person name="Stolte C."/>
            <person name="Sykes S."/>
            <person name="Wortman J."/>
            <person name="Nusbaum C."/>
            <person name="Birren B."/>
        </authorList>
    </citation>
    <scope>NUCLEOTIDE SEQUENCE [LARGE SCALE GENOMIC DNA]</scope>
    <source>
        <strain evidence="5 6">CL02T12C06</strain>
    </source>
</reference>
<organism evidence="5 6">
    <name type="scientific">Phocaeicola dorei CL02T12C06</name>
    <dbReference type="NCBI Taxonomy" id="997876"/>
    <lineage>
        <taxon>Bacteria</taxon>
        <taxon>Pseudomonadati</taxon>
        <taxon>Bacteroidota</taxon>
        <taxon>Bacteroidia</taxon>
        <taxon>Bacteroidales</taxon>
        <taxon>Bacteroidaceae</taxon>
        <taxon>Phocaeicola</taxon>
    </lineage>
</organism>
<keyword evidence="1" id="KW-0479">Metal-binding</keyword>
<dbReference type="AlphaFoldDB" id="I8W0W0"/>
<dbReference type="Pfam" id="PF12838">
    <property type="entry name" value="Fer4_7"/>
    <property type="match status" value="1"/>
</dbReference>
<evidence type="ECO:0000313" key="5">
    <source>
        <dbReference type="EMBL" id="EIY32280.1"/>
    </source>
</evidence>
<evidence type="ECO:0000256" key="3">
    <source>
        <dbReference type="ARBA" id="ARBA00023014"/>
    </source>
</evidence>
<name>I8W0W0_9BACT</name>
<evidence type="ECO:0000256" key="2">
    <source>
        <dbReference type="ARBA" id="ARBA00023004"/>
    </source>
</evidence>
<feature type="domain" description="4Fe-4S ferredoxin-type" evidence="4">
    <location>
        <begin position="1"/>
        <end position="31"/>
    </location>
</feature>
<dbReference type="PANTHER" id="PTHR43193">
    <property type="match status" value="1"/>
</dbReference>
<dbReference type="PATRIC" id="fig|997876.3.peg.2903"/>
<dbReference type="PROSITE" id="PS51379">
    <property type="entry name" value="4FE4S_FER_2"/>
    <property type="match status" value="2"/>
</dbReference>
<dbReference type="RefSeq" id="WP_007846702.1">
    <property type="nucleotide sequence ID" value="NZ_JH724134.1"/>
</dbReference>
<dbReference type="GO" id="GO:0046872">
    <property type="term" value="F:metal ion binding"/>
    <property type="evidence" value="ECO:0007669"/>
    <property type="project" value="UniProtKB-KW"/>
</dbReference>
<dbReference type="OrthoDB" id="9813230at2"/>
<protein>
    <recommendedName>
        <fullName evidence="4">4Fe-4S ferredoxin-type domain-containing protein</fullName>
    </recommendedName>
</protein>
<evidence type="ECO:0000313" key="6">
    <source>
        <dbReference type="Proteomes" id="UP000005974"/>
    </source>
</evidence>
<keyword evidence="3" id="KW-0411">Iron-sulfur</keyword>
<dbReference type="GO" id="GO:0051536">
    <property type="term" value="F:iron-sulfur cluster binding"/>
    <property type="evidence" value="ECO:0007669"/>
    <property type="project" value="UniProtKB-KW"/>
</dbReference>
<gene>
    <name evidence="5" type="ORF">HMPREF1064_02823</name>
</gene>
<dbReference type="Pfam" id="PF04432">
    <property type="entry name" value="FrhB_FdhB_C"/>
    <property type="match status" value="1"/>
</dbReference>
<dbReference type="Proteomes" id="UP000005974">
    <property type="component" value="Unassembled WGS sequence"/>
</dbReference>